<evidence type="ECO:0000256" key="7">
    <source>
        <dbReference type="ARBA" id="ARBA00047899"/>
    </source>
</evidence>
<comment type="catalytic activity">
    <reaction evidence="8">
        <text>L-seryl-[protein] + ATP = O-phospho-L-seryl-[protein] + ADP + H(+)</text>
        <dbReference type="Rhea" id="RHEA:17989"/>
        <dbReference type="Rhea" id="RHEA-COMP:9863"/>
        <dbReference type="Rhea" id="RHEA-COMP:11604"/>
        <dbReference type="ChEBI" id="CHEBI:15378"/>
        <dbReference type="ChEBI" id="CHEBI:29999"/>
        <dbReference type="ChEBI" id="CHEBI:30616"/>
        <dbReference type="ChEBI" id="CHEBI:83421"/>
        <dbReference type="ChEBI" id="CHEBI:456216"/>
        <dbReference type="EC" id="2.7.11.1"/>
    </reaction>
</comment>
<feature type="domain" description="RIO-type" evidence="9">
    <location>
        <begin position="18"/>
        <end position="113"/>
    </location>
</feature>
<evidence type="ECO:0000259" key="9">
    <source>
        <dbReference type="Pfam" id="PF01163"/>
    </source>
</evidence>
<evidence type="ECO:0000256" key="2">
    <source>
        <dbReference type="ARBA" id="ARBA00022527"/>
    </source>
</evidence>
<dbReference type="GO" id="GO:0005524">
    <property type="term" value="F:ATP binding"/>
    <property type="evidence" value="ECO:0007669"/>
    <property type="project" value="UniProtKB-KW"/>
</dbReference>
<keyword evidence="6" id="KW-0067">ATP-binding</keyword>
<dbReference type="GO" id="GO:0004674">
    <property type="term" value="F:protein serine/threonine kinase activity"/>
    <property type="evidence" value="ECO:0007669"/>
    <property type="project" value="UniProtKB-KW"/>
</dbReference>
<reference evidence="10" key="1">
    <citation type="journal article" date="2020" name="Nature">
        <title>Giant virus diversity and host interactions through global metagenomics.</title>
        <authorList>
            <person name="Schulz F."/>
            <person name="Roux S."/>
            <person name="Paez-Espino D."/>
            <person name="Jungbluth S."/>
            <person name="Walsh D.A."/>
            <person name="Denef V.J."/>
            <person name="McMahon K.D."/>
            <person name="Konstantinidis K.T."/>
            <person name="Eloe-Fadrosh E.A."/>
            <person name="Kyrpides N.C."/>
            <person name="Woyke T."/>
        </authorList>
    </citation>
    <scope>NUCLEOTIDE SEQUENCE</scope>
    <source>
        <strain evidence="10">GVMAG-M-3300027963-41</strain>
    </source>
</reference>
<evidence type="ECO:0000256" key="8">
    <source>
        <dbReference type="ARBA" id="ARBA00048679"/>
    </source>
</evidence>
<dbReference type="InterPro" id="IPR011009">
    <property type="entry name" value="Kinase-like_dom_sf"/>
</dbReference>
<evidence type="ECO:0000313" key="10">
    <source>
        <dbReference type="EMBL" id="QHU31939.1"/>
    </source>
</evidence>
<keyword evidence="4" id="KW-0547">Nucleotide-binding</keyword>
<sequence length="136" mass="16012">MAVFIKKVSPDTIEDEAELQNVAASYGFAPKVYKTTEGEIHMEDLQEMCIADKYGEDPKDIPARIWVSIRTIIHTLYHKEGIEYIDITPYNFIEKDEKVYIIDFGHASYYKSKEMMNWFVKQFLEDGINEWNPDFK</sequence>
<dbReference type="Pfam" id="PF01163">
    <property type="entry name" value="RIO1"/>
    <property type="match status" value="1"/>
</dbReference>
<dbReference type="EC" id="2.7.11.1" evidence="1"/>
<evidence type="ECO:0000256" key="4">
    <source>
        <dbReference type="ARBA" id="ARBA00022741"/>
    </source>
</evidence>
<accession>A0A6C0LLZ3</accession>
<evidence type="ECO:0000256" key="6">
    <source>
        <dbReference type="ARBA" id="ARBA00022840"/>
    </source>
</evidence>
<keyword evidence="2" id="KW-0723">Serine/threonine-protein kinase</keyword>
<organism evidence="10">
    <name type="scientific">viral metagenome</name>
    <dbReference type="NCBI Taxonomy" id="1070528"/>
    <lineage>
        <taxon>unclassified sequences</taxon>
        <taxon>metagenomes</taxon>
        <taxon>organismal metagenomes</taxon>
    </lineage>
</organism>
<evidence type="ECO:0000256" key="1">
    <source>
        <dbReference type="ARBA" id="ARBA00012513"/>
    </source>
</evidence>
<protein>
    <recommendedName>
        <fullName evidence="1">non-specific serine/threonine protein kinase</fullName>
        <ecNumber evidence="1">2.7.11.1</ecNumber>
    </recommendedName>
</protein>
<dbReference type="EMBL" id="MN740534">
    <property type="protein sequence ID" value="QHU31939.1"/>
    <property type="molecule type" value="Genomic_DNA"/>
</dbReference>
<evidence type="ECO:0000256" key="5">
    <source>
        <dbReference type="ARBA" id="ARBA00022777"/>
    </source>
</evidence>
<dbReference type="AlphaFoldDB" id="A0A6C0LLZ3"/>
<comment type="catalytic activity">
    <reaction evidence="7">
        <text>L-threonyl-[protein] + ATP = O-phospho-L-threonyl-[protein] + ADP + H(+)</text>
        <dbReference type="Rhea" id="RHEA:46608"/>
        <dbReference type="Rhea" id="RHEA-COMP:11060"/>
        <dbReference type="Rhea" id="RHEA-COMP:11605"/>
        <dbReference type="ChEBI" id="CHEBI:15378"/>
        <dbReference type="ChEBI" id="CHEBI:30013"/>
        <dbReference type="ChEBI" id="CHEBI:30616"/>
        <dbReference type="ChEBI" id="CHEBI:61977"/>
        <dbReference type="ChEBI" id="CHEBI:456216"/>
        <dbReference type="EC" id="2.7.11.1"/>
    </reaction>
</comment>
<keyword evidence="5" id="KW-0418">Kinase</keyword>
<dbReference type="SUPFAM" id="SSF56112">
    <property type="entry name" value="Protein kinase-like (PK-like)"/>
    <property type="match status" value="1"/>
</dbReference>
<proteinExistence type="predicted"/>
<keyword evidence="3" id="KW-0808">Transferase</keyword>
<evidence type="ECO:0000256" key="3">
    <source>
        <dbReference type="ARBA" id="ARBA00022679"/>
    </source>
</evidence>
<dbReference type="InterPro" id="IPR018934">
    <property type="entry name" value="RIO_dom"/>
</dbReference>
<name>A0A6C0LLZ3_9ZZZZ</name>
<dbReference type="Gene3D" id="1.10.510.10">
    <property type="entry name" value="Transferase(Phosphotransferase) domain 1"/>
    <property type="match status" value="1"/>
</dbReference>